<dbReference type="Gene3D" id="3.20.20.70">
    <property type="entry name" value="Aldolase class I"/>
    <property type="match status" value="1"/>
</dbReference>
<evidence type="ECO:0000256" key="2">
    <source>
        <dbReference type="ARBA" id="ARBA00023235"/>
    </source>
</evidence>
<dbReference type="SUPFAM" id="SSF51366">
    <property type="entry name" value="Ribulose-phoshate binding barrel"/>
    <property type="match status" value="1"/>
</dbReference>
<dbReference type="InterPro" id="IPR000056">
    <property type="entry name" value="Ribul_P_3_epim-like"/>
</dbReference>
<evidence type="ECO:0000313" key="3">
    <source>
        <dbReference type="EMBL" id="MCP8352270.1"/>
    </source>
</evidence>
<dbReference type="Pfam" id="PF00834">
    <property type="entry name" value="Ribul_P_3_epim"/>
    <property type="match status" value="1"/>
</dbReference>
<evidence type="ECO:0000313" key="4">
    <source>
        <dbReference type="Proteomes" id="UP001320768"/>
    </source>
</evidence>
<reference evidence="3 4" key="1">
    <citation type="journal article" date="2022" name="Nat. Microbiol.">
        <title>The microbiome of a bacterivorous marine choanoflagellate contains a resource-demanding obligate bacterial associate.</title>
        <authorList>
            <person name="Needham D.M."/>
            <person name="Poirier C."/>
            <person name="Bachy C."/>
            <person name="George E.E."/>
            <person name="Wilken S."/>
            <person name="Yung C.C.M."/>
            <person name="Limardo A.J."/>
            <person name="Morando M."/>
            <person name="Sudek L."/>
            <person name="Malmstrom R.R."/>
            <person name="Keeling P.J."/>
            <person name="Santoro A.E."/>
            <person name="Worden A.Z."/>
        </authorList>
    </citation>
    <scope>NUCLEOTIDE SEQUENCE [LARGE SCALE GENOMIC DNA]</scope>
    <source>
        <strain evidence="3 4">Comchoano-2</strain>
    </source>
</reference>
<accession>A0ABT1L516</accession>
<dbReference type="RefSeq" id="WP_258569376.1">
    <property type="nucleotide sequence ID" value="NZ_JAKUDN010000002.1"/>
</dbReference>
<comment type="caution">
    <text evidence="3">The sequence shown here is derived from an EMBL/GenBank/DDBJ whole genome shotgun (WGS) entry which is preliminary data.</text>
</comment>
<keyword evidence="1" id="KW-0479">Metal-binding</keyword>
<dbReference type="PANTHER" id="PTHR11749">
    <property type="entry name" value="RIBULOSE-5-PHOSPHATE-3-EPIMERASE"/>
    <property type="match status" value="1"/>
</dbReference>
<evidence type="ECO:0000256" key="1">
    <source>
        <dbReference type="ARBA" id="ARBA00022723"/>
    </source>
</evidence>
<dbReference type="Proteomes" id="UP001320768">
    <property type="component" value="Unassembled WGS sequence"/>
</dbReference>
<sequence length="213" mass="23390">MEILPSLLAAHPLKLQRDIEAMIALDLHYLHIDIIDYHYTPNFGLSLDHCKAIKKAFPAIKLDVHLMTNPTPISLIEKLIDIGVDAISLHHDTLVQPITTDILRNTLIRAAILPSETLQEEHTAYQNILALAVSPGFCGQQLQPQALTTIQQAKERGLHTMLDGGINVSTAAQVAACNPDAVVIGGGLFNQPLAQQRQLIQMLRDPQDSTHQS</sequence>
<dbReference type="EMBL" id="JAKUDN010000002">
    <property type="protein sequence ID" value="MCP8352270.1"/>
    <property type="molecule type" value="Genomic_DNA"/>
</dbReference>
<keyword evidence="4" id="KW-1185">Reference proteome</keyword>
<gene>
    <name evidence="3" type="ORF">MKS91_03080</name>
</gene>
<proteinExistence type="predicted"/>
<keyword evidence="2" id="KW-0413">Isomerase</keyword>
<dbReference type="InterPro" id="IPR011060">
    <property type="entry name" value="RibuloseP-bd_barrel"/>
</dbReference>
<evidence type="ECO:0008006" key="5">
    <source>
        <dbReference type="Google" id="ProtNLM"/>
    </source>
</evidence>
<protein>
    <recommendedName>
        <fullName evidence="5">Ribulose-phosphate 3-epimerase</fullName>
    </recommendedName>
</protein>
<name>A0ABT1L516_9GAMM</name>
<organism evidence="3 4">
    <name type="scientific">Candidatus Synchoanobacter obligatus</name>
    <dbReference type="NCBI Taxonomy" id="2919597"/>
    <lineage>
        <taxon>Bacteria</taxon>
        <taxon>Pseudomonadati</taxon>
        <taxon>Pseudomonadota</taxon>
        <taxon>Gammaproteobacteria</taxon>
        <taxon>Candidatus Comchoanobacterales</taxon>
        <taxon>Candidatus Comchoanobacteraceae</taxon>
        <taxon>Candidatus Synchoanobacter</taxon>
    </lineage>
</organism>
<dbReference type="InterPro" id="IPR013785">
    <property type="entry name" value="Aldolase_TIM"/>
</dbReference>